<name>A0A327P5P4_9BACT</name>
<keyword evidence="2" id="KW-1185">Reference proteome</keyword>
<organism evidence="1 2">
    <name type="scientific">Algoriphagus yeomjeoni</name>
    <dbReference type="NCBI Taxonomy" id="291403"/>
    <lineage>
        <taxon>Bacteria</taxon>
        <taxon>Pseudomonadati</taxon>
        <taxon>Bacteroidota</taxon>
        <taxon>Cytophagia</taxon>
        <taxon>Cytophagales</taxon>
        <taxon>Cyclobacteriaceae</taxon>
        <taxon>Algoriphagus</taxon>
    </lineage>
</organism>
<accession>A0A327P5P4</accession>
<dbReference type="OrthoDB" id="771660at2"/>
<reference evidence="1 2" key="1">
    <citation type="submission" date="2018-06" db="EMBL/GenBank/DDBJ databases">
        <title>Genomic Encyclopedia of Archaeal and Bacterial Type Strains, Phase II (KMG-II): from individual species to whole genera.</title>
        <authorList>
            <person name="Goeker M."/>
        </authorList>
    </citation>
    <scope>NUCLEOTIDE SEQUENCE [LARGE SCALE GENOMIC DNA]</scope>
    <source>
        <strain evidence="1 2">DSM 23446</strain>
    </source>
</reference>
<evidence type="ECO:0000313" key="2">
    <source>
        <dbReference type="Proteomes" id="UP000249610"/>
    </source>
</evidence>
<dbReference type="RefSeq" id="WP_111612693.1">
    <property type="nucleotide sequence ID" value="NZ_QLLK01000010.1"/>
</dbReference>
<dbReference type="EMBL" id="QLLK01000010">
    <property type="protein sequence ID" value="RAI86707.1"/>
    <property type="molecule type" value="Genomic_DNA"/>
</dbReference>
<sequence>MDLLKQRKMGILPEIDIAGHAYTVDLRLNELRNVELPNKKLSLDEMVTAPNGRHYLFFYDIESRSILHASSDMVTLPTNAVLVEIPDELGLDPVGMARKYGLSDEYFLKMHPYEKAGKATLTSLDKSGLPEFVVANQKLLQQDLQDPQKITFRKSP</sequence>
<proteinExistence type="predicted"/>
<dbReference type="AlphaFoldDB" id="A0A327P5P4"/>
<gene>
    <name evidence="1" type="ORF">LV83_03263</name>
</gene>
<comment type="caution">
    <text evidence="1">The sequence shown here is derived from an EMBL/GenBank/DDBJ whole genome shotgun (WGS) entry which is preliminary data.</text>
</comment>
<protein>
    <submittedName>
        <fullName evidence="1">Uncharacterized protein</fullName>
    </submittedName>
</protein>
<evidence type="ECO:0000313" key="1">
    <source>
        <dbReference type="EMBL" id="RAI86707.1"/>
    </source>
</evidence>
<dbReference type="Proteomes" id="UP000249610">
    <property type="component" value="Unassembled WGS sequence"/>
</dbReference>